<keyword evidence="2" id="KW-0012">Acyltransferase</keyword>
<evidence type="ECO:0000313" key="2">
    <source>
        <dbReference type="EMBL" id="MEN3536950.1"/>
    </source>
</evidence>
<accession>A0ABV0ANT3</accession>
<proteinExistence type="predicted"/>
<dbReference type="EMBL" id="JBDJAW010000013">
    <property type="protein sequence ID" value="MEN3536950.1"/>
    <property type="molecule type" value="Genomic_DNA"/>
</dbReference>
<dbReference type="RefSeq" id="WP_346226937.1">
    <property type="nucleotide sequence ID" value="NZ_JBDJAW010000013.1"/>
</dbReference>
<evidence type="ECO:0000313" key="3">
    <source>
        <dbReference type="Proteomes" id="UP001447516"/>
    </source>
</evidence>
<gene>
    <name evidence="2" type="ORF">AAH991_17695</name>
</gene>
<dbReference type="Gene3D" id="3.40.630.30">
    <property type="match status" value="1"/>
</dbReference>
<dbReference type="PANTHER" id="PTHR31435:SF10">
    <property type="entry name" value="BSR4717 PROTEIN"/>
    <property type="match status" value="1"/>
</dbReference>
<evidence type="ECO:0000259" key="1">
    <source>
        <dbReference type="PROSITE" id="PS51729"/>
    </source>
</evidence>
<dbReference type="PANTHER" id="PTHR31435">
    <property type="entry name" value="PROTEIN NATD1"/>
    <property type="match status" value="1"/>
</dbReference>
<keyword evidence="2" id="KW-0808">Transferase</keyword>
<dbReference type="GO" id="GO:0016746">
    <property type="term" value="F:acyltransferase activity"/>
    <property type="evidence" value="ECO:0007669"/>
    <property type="project" value="UniProtKB-KW"/>
</dbReference>
<dbReference type="Pfam" id="PF14542">
    <property type="entry name" value="Acetyltransf_CG"/>
    <property type="match status" value="1"/>
</dbReference>
<dbReference type="InterPro" id="IPR016181">
    <property type="entry name" value="Acyl_CoA_acyltransferase"/>
</dbReference>
<name>A0ABV0ANT3_9ACTN</name>
<comment type="caution">
    <text evidence="2">The sequence shown here is derived from an EMBL/GenBank/DDBJ whole genome shotgun (WGS) entry which is preliminary data.</text>
</comment>
<dbReference type="EC" id="2.3.1.-" evidence="2"/>
<dbReference type="InterPro" id="IPR031165">
    <property type="entry name" value="GNAT_YJDJ"/>
</dbReference>
<reference evidence="2 3" key="1">
    <citation type="submission" date="2024-05" db="EMBL/GenBank/DDBJ databases">
        <title>Microbispora sp.ZYX-F-249.</title>
        <authorList>
            <person name="Xie H."/>
        </authorList>
    </citation>
    <scope>NUCLEOTIDE SEQUENCE [LARGE SCALE GENOMIC DNA]</scope>
    <source>
        <strain evidence="2 3">ZYX-F-249</strain>
    </source>
</reference>
<dbReference type="SUPFAM" id="SSF55729">
    <property type="entry name" value="Acyl-CoA N-acyltransferases (Nat)"/>
    <property type="match status" value="1"/>
</dbReference>
<keyword evidence="3" id="KW-1185">Reference proteome</keyword>
<organism evidence="2 3">
    <name type="scientific">Microbispora maris</name>
    <dbReference type="NCBI Taxonomy" id="3144104"/>
    <lineage>
        <taxon>Bacteria</taxon>
        <taxon>Bacillati</taxon>
        <taxon>Actinomycetota</taxon>
        <taxon>Actinomycetes</taxon>
        <taxon>Streptosporangiales</taxon>
        <taxon>Streptosporangiaceae</taxon>
        <taxon>Microbispora</taxon>
    </lineage>
</organism>
<dbReference type="Proteomes" id="UP001447516">
    <property type="component" value="Unassembled WGS sequence"/>
</dbReference>
<sequence length="105" mass="11490">MSTDARVAHNAAASRYEILLGDTLAGFAQYRLRDGSMVFTHTEVRGEFGGRGLGGMLVGAALDEARAAGLRVVPLCSFVAWYIEKHPEYRELVDDDYRGLVDAPE</sequence>
<dbReference type="InterPro" id="IPR045057">
    <property type="entry name" value="Gcn5-rel_NAT"/>
</dbReference>
<feature type="domain" description="N-acetyltransferase" evidence="1">
    <location>
        <begin position="8"/>
        <end position="94"/>
    </location>
</feature>
<protein>
    <submittedName>
        <fullName evidence="2">GNAT family N-acetyltransferase</fullName>
        <ecNumber evidence="2">2.3.1.-</ecNumber>
    </submittedName>
</protein>
<dbReference type="PROSITE" id="PS51729">
    <property type="entry name" value="GNAT_YJDJ"/>
    <property type="match status" value="1"/>
</dbReference>